<organism evidence="6 7">
    <name type="scientific">Lysobacter niastensis</name>
    <dbReference type="NCBI Taxonomy" id="380629"/>
    <lineage>
        <taxon>Bacteria</taxon>
        <taxon>Pseudomonadati</taxon>
        <taxon>Pseudomonadota</taxon>
        <taxon>Gammaproteobacteria</taxon>
        <taxon>Lysobacterales</taxon>
        <taxon>Lysobacteraceae</taxon>
        <taxon>Lysobacter</taxon>
    </lineage>
</organism>
<dbReference type="Gene3D" id="1.20.1250.20">
    <property type="entry name" value="MFS general substrate transporter like domains"/>
    <property type="match status" value="1"/>
</dbReference>
<feature type="transmembrane region" description="Helical" evidence="4">
    <location>
        <begin position="393"/>
        <end position="415"/>
    </location>
</feature>
<feature type="transmembrane region" description="Helical" evidence="4">
    <location>
        <begin position="274"/>
        <end position="294"/>
    </location>
</feature>
<evidence type="ECO:0000256" key="4">
    <source>
        <dbReference type="SAM" id="Phobius"/>
    </source>
</evidence>
<dbReference type="PANTHER" id="PTHR23523:SF2">
    <property type="entry name" value="2-NITROIMIDAZOLE TRANSPORTER"/>
    <property type="match status" value="1"/>
</dbReference>
<feature type="transmembrane region" description="Helical" evidence="4">
    <location>
        <begin position="331"/>
        <end position="353"/>
    </location>
</feature>
<accession>A0ABS0B6M1</accession>
<feature type="transmembrane region" description="Helical" evidence="4">
    <location>
        <begin position="365"/>
        <end position="387"/>
    </location>
</feature>
<feature type="domain" description="Major facilitator superfamily (MFS) profile" evidence="5">
    <location>
        <begin position="18"/>
        <end position="419"/>
    </location>
</feature>
<keyword evidence="1 4" id="KW-0812">Transmembrane</keyword>
<evidence type="ECO:0000256" key="2">
    <source>
        <dbReference type="ARBA" id="ARBA00022989"/>
    </source>
</evidence>
<dbReference type="Proteomes" id="UP001429984">
    <property type="component" value="Unassembled WGS sequence"/>
</dbReference>
<comment type="caution">
    <text evidence="6">The sequence shown here is derived from an EMBL/GenBank/DDBJ whole genome shotgun (WGS) entry which is preliminary data.</text>
</comment>
<reference evidence="6 7" key="1">
    <citation type="submission" date="2020-11" db="EMBL/GenBank/DDBJ databases">
        <title>Draft Genome Sequence and Secondary Metabolite Biosynthetic Potential of the Lysobacter niastensis Type strain DSM 18481.</title>
        <authorList>
            <person name="Turrini P."/>
            <person name="Artuso I."/>
            <person name="Tescari M."/>
            <person name="Lugli G.A."/>
            <person name="Frangipani E."/>
            <person name="Ventura M."/>
            <person name="Visca P."/>
        </authorList>
    </citation>
    <scope>NUCLEOTIDE SEQUENCE [LARGE SCALE GENOMIC DNA]</scope>
    <source>
        <strain evidence="6 7">DSM 18481</strain>
    </source>
</reference>
<dbReference type="InterPro" id="IPR020846">
    <property type="entry name" value="MFS_dom"/>
</dbReference>
<sequence>MDAARATTAPLTASLWRDRALVLIGIVLSAFNLRTAVTSLTPLLDSLGQTLGFGSTMTGVLGMVPTAAFAVFGVATPGIAHRFGLERTALLAMLLATAGLLARAFVGDTWMLLLTSAVALSGMGIGNVVLPPLVKRYFADRVGTVSTLYITVLQLGTILPALLAVPLAQSAGWRVSLGAWSLVAAAATLPWIAVLWMEQFGHSRQAHALARAHDRAVSRGDEAPELAEPVCPGRVSRSPVAWGLALMFGMTSLITYSMFTWLPKLLVEAGGSPALGGSMVALFSTLGLISALVLPSVAVRIANPYPIVLACVAAYIAAFAGLLLAPMAAPMLWVALLGLGPSSFPLSLTLINLRTRTPVGSARLSGFMQGLGYSLSCAGPVLVGWLHDLSRGWQWPFAFLGLCLVVLLIGGWLACRPRMLEDTW</sequence>
<evidence type="ECO:0000313" key="6">
    <source>
        <dbReference type="EMBL" id="MBF6023898.1"/>
    </source>
</evidence>
<dbReference type="PANTHER" id="PTHR23523">
    <property type="match status" value="1"/>
</dbReference>
<feature type="transmembrane region" description="Helical" evidence="4">
    <location>
        <begin position="177"/>
        <end position="197"/>
    </location>
</feature>
<name>A0ABS0B6M1_9GAMM</name>
<dbReference type="RefSeq" id="WP_194930808.1">
    <property type="nucleotide sequence ID" value="NZ_JADLZT010000004.1"/>
</dbReference>
<dbReference type="InterPro" id="IPR052524">
    <property type="entry name" value="MFS_Cyanate_Porter"/>
</dbReference>
<evidence type="ECO:0000313" key="7">
    <source>
        <dbReference type="Proteomes" id="UP001429984"/>
    </source>
</evidence>
<evidence type="ECO:0000256" key="1">
    <source>
        <dbReference type="ARBA" id="ARBA00022692"/>
    </source>
</evidence>
<proteinExistence type="predicted"/>
<feature type="transmembrane region" description="Helical" evidence="4">
    <location>
        <begin position="240"/>
        <end position="262"/>
    </location>
</feature>
<feature type="transmembrane region" description="Helical" evidence="4">
    <location>
        <begin position="88"/>
        <end position="106"/>
    </location>
</feature>
<evidence type="ECO:0000256" key="3">
    <source>
        <dbReference type="ARBA" id="ARBA00023136"/>
    </source>
</evidence>
<protein>
    <submittedName>
        <fullName evidence="6">MFS transporter</fullName>
    </submittedName>
</protein>
<dbReference type="Pfam" id="PF07690">
    <property type="entry name" value="MFS_1"/>
    <property type="match status" value="1"/>
</dbReference>
<gene>
    <name evidence="6" type="ORF">IU514_07635</name>
</gene>
<dbReference type="InterPro" id="IPR036259">
    <property type="entry name" value="MFS_trans_sf"/>
</dbReference>
<dbReference type="InterPro" id="IPR011701">
    <property type="entry name" value="MFS"/>
</dbReference>
<feature type="transmembrane region" description="Helical" evidence="4">
    <location>
        <begin position="142"/>
        <end position="165"/>
    </location>
</feature>
<dbReference type="CDD" id="cd17339">
    <property type="entry name" value="MFS_NIMT_CynX_like"/>
    <property type="match status" value="1"/>
</dbReference>
<dbReference type="SUPFAM" id="SSF103473">
    <property type="entry name" value="MFS general substrate transporter"/>
    <property type="match status" value="1"/>
</dbReference>
<keyword evidence="2 4" id="KW-1133">Transmembrane helix</keyword>
<feature type="transmembrane region" description="Helical" evidence="4">
    <location>
        <begin position="112"/>
        <end position="130"/>
    </location>
</feature>
<keyword evidence="3 4" id="KW-0472">Membrane</keyword>
<feature type="transmembrane region" description="Helical" evidence="4">
    <location>
        <begin position="57"/>
        <end position="76"/>
    </location>
</feature>
<feature type="transmembrane region" description="Helical" evidence="4">
    <location>
        <begin position="20"/>
        <end position="37"/>
    </location>
</feature>
<feature type="transmembrane region" description="Helical" evidence="4">
    <location>
        <begin position="306"/>
        <end position="325"/>
    </location>
</feature>
<evidence type="ECO:0000259" key="5">
    <source>
        <dbReference type="PROSITE" id="PS50850"/>
    </source>
</evidence>
<dbReference type="EMBL" id="JADLZT010000004">
    <property type="protein sequence ID" value="MBF6023898.1"/>
    <property type="molecule type" value="Genomic_DNA"/>
</dbReference>
<keyword evidence="7" id="KW-1185">Reference proteome</keyword>
<dbReference type="PROSITE" id="PS50850">
    <property type="entry name" value="MFS"/>
    <property type="match status" value="1"/>
</dbReference>